<evidence type="ECO:0000256" key="3">
    <source>
        <dbReference type="ARBA" id="ARBA00022475"/>
    </source>
</evidence>
<evidence type="ECO:0000256" key="13">
    <source>
        <dbReference type="SAM" id="SignalP"/>
    </source>
</evidence>
<evidence type="ECO:0000256" key="6">
    <source>
        <dbReference type="ARBA" id="ARBA00022729"/>
    </source>
</evidence>
<proteinExistence type="inferred from homology"/>
<dbReference type="PRINTS" id="PR00019">
    <property type="entry name" value="LEURICHRPT"/>
</dbReference>
<evidence type="ECO:0000313" key="16">
    <source>
        <dbReference type="EMBL" id="KAL2334698.1"/>
    </source>
</evidence>
<evidence type="ECO:0000256" key="1">
    <source>
        <dbReference type="ARBA" id="ARBA00004251"/>
    </source>
</evidence>
<keyword evidence="4" id="KW-0433">Leucine-rich repeat</keyword>
<accession>A0ABD1MGR7</accession>
<dbReference type="EMBL" id="JBGMDY010000005">
    <property type="protein sequence ID" value="KAL2334698.1"/>
    <property type="molecule type" value="Genomic_DNA"/>
</dbReference>
<dbReference type="Gene3D" id="3.80.10.10">
    <property type="entry name" value="Ribonuclease Inhibitor"/>
    <property type="match status" value="3"/>
</dbReference>
<dbReference type="Pfam" id="PF00560">
    <property type="entry name" value="LRR_1"/>
    <property type="match status" value="8"/>
</dbReference>
<keyword evidence="7" id="KW-0677">Repeat</keyword>
<reference evidence="16 17" key="1">
    <citation type="submission" date="2024-08" db="EMBL/GenBank/DDBJ databases">
        <title>Insights into the chromosomal genome structure of Flemingia macrophylla.</title>
        <authorList>
            <person name="Ding Y."/>
            <person name="Zhao Y."/>
            <person name="Bi W."/>
            <person name="Wu M."/>
            <person name="Zhao G."/>
            <person name="Gong Y."/>
            <person name="Li W."/>
            <person name="Zhang P."/>
        </authorList>
    </citation>
    <scope>NUCLEOTIDE SEQUENCE [LARGE SCALE GENOMIC DNA]</scope>
    <source>
        <strain evidence="16">DYQJB</strain>
        <tissue evidence="16">Leaf</tissue>
    </source>
</reference>
<evidence type="ECO:0000256" key="2">
    <source>
        <dbReference type="ARBA" id="ARBA00009592"/>
    </source>
</evidence>
<keyword evidence="8 12" id="KW-1133">Transmembrane helix</keyword>
<evidence type="ECO:0000256" key="8">
    <source>
        <dbReference type="ARBA" id="ARBA00022989"/>
    </source>
</evidence>
<comment type="subcellular location">
    <subcellularLocation>
        <location evidence="1">Cell membrane</location>
        <topology evidence="1">Single-pass type I membrane protein</topology>
    </subcellularLocation>
</comment>
<evidence type="ECO:0000259" key="15">
    <source>
        <dbReference type="Pfam" id="PF23598"/>
    </source>
</evidence>
<dbReference type="InterPro" id="IPR003591">
    <property type="entry name" value="Leu-rich_rpt_typical-subtyp"/>
</dbReference>
<organism evidence="16 17">
    <name type="scientific">Flemingia macrophylla</name>
    <dbReference type="NCBI Taxonomy" id="520843"/>
    <lineage>
        <taxon>Eukaryota</taxon>
        <taxon>Viridiplantae</taxon>
        <taxon>Streptophyta</taxon>
        <taxon>Embryophyta</taxon>
        <taxon>Tracheophyta</taxon>
        <taxon>Spermatophyta</taxon>
        <taxon>Magnoliopsida</taxon>
        <taxon>eudicotyledons</taxon>
        <taxon>Gunneridae</taxon>
        <taxon>Pentapetalae</taxon>
        <taxon>rosids</taxon>
        <taxon>fabids</taxon>
        <taxon>Fabales</taxon>
        <taxon>Fabaceae</taxon>
        <taxon>Papilionoideae</taxon>
        <taxon>50 kb inversion clade</taxon>
        <taxon>NPAAA clade</taxon>
        <taxon>indigoferoid/millettioid clade</taxon>
        <taxon>Phaseoleae</taxon>
        <taxon>Flemingia</taxon>
    </lineage>
</organism>
<dbReference type="Pfam" id="PF23598">
    <property type="entry name" value="LRR_14"/>
    <property type="match status" value="1"/>
</dbReference>
<dbReference type="PANTHER" id="PTHR48063:SF63">
    <property type="entry name" value="LEUCINE-RICH RECEPTOR-LIKE KINASE FAMILY PROTEIN"/>
    <property type="match status" value="1"/>
</dbReference>
<keyword evidence="10" id="KW-0675">Receptor</keyword>
<evidence type="ECO:0000256" key="10">
    <source>
        <dbReference type="ARBA" id="ARBA00023170"/>
    </source>
</evidence>
<evidence type="ECO:0000256" key="12">
    <source>
        <dbReference type="SAM" id="Phobius"/>
    </source>
</evidence>
<comment type="similarity">
    <text evidence="2">Belongs to the RLP family.</text>
</comment>
<feature type="domain" description="Disease resistance R13L4/SHOC-2-like LRR" evidence="15">
    <location>
        <begin position="122"/>
        <end position="310"/>
    </location>
</feature>
<dbReference type="FunFam" id="3.80.10.10:FF:000095">
    <property type="entry name" value="LRR receptor-like serine/threonine-protein kinase GSO1"/>
    <property type="match status" value="1"/>
</dbReference>
<keyword evidence="11" id="KW-0325">Glycoprotein</keyword>
<evidence type="ECO:0000256" key="4">
    <source>
        <dbReference type="ARBA" id="ARBA00022614"/>
    </source>
</evidence>
<dbReference type="GO" id="GO:0005886">
    <property type="term" value="C:plasma membrane"/>
    <property type="evidence" value="ECO:0007669"/>
    <property type="project" value="UniProtKB-SubCell"/>
</dbReference>
<dbReference type="Pfam" id="PF08263">
    <property type="entry name" value="LRRNT_2"/>
    <property type="match status" value="1"/>
</dbReference>
<evidence type="ECO:0000313" key="17">
    <source>
        <dbReference type="Proteomes" id="UP001603857"/>
    </source>
</evidence>
<dbReference type="InterPro" id="IPR032675">
    <property type="entry name" value="LRR_dom_sf"/>
</dbReference>
<keyword evidence="9 12" id="KW-0472">Membrane</keyword>
<dbReference type="InterPro" id="IPR055414">
    <property type="entry name" value="LRR_R13L4/SHOC2-like"/>
</dbReference>
<dbReference type="PANTHER" id="PTHR48063">
    <property type="entry name" value="LRR RECEPTOR-LIKE KINASE"/>
    <property type="match status" value="1"/>
</dbReference>
<feature type="domain" description="Leucine-rich repeat-containing N-terminal plant-type" evidence="14">
    <location>
        <begin position="33"/>
        <end position="74"/>
    </location>
</feature>
<evidence type="ECO:0000256" key="9">
    <source>
        <dbReference type="ARBA" id="ARBA00023136"/>
    </source>
</evidence>
<dbReference type="SMART" id="SM00369">
    <property type="entry name" value="LRR_TYP"/>
    <property type="match status" value="8"/>
</dbReference>
<dbReference type="InterPro" id="IPR013210">
    <property type="entry name" value="LRR_N_plant-typ"/>
</dbReference>
<dbReference type="FunFam" id="3.80.10.10:FF:000213">
    <property type="entry name" value="Tyrosine-sulfated glycopeptide receptor 1"/>
    <property type="match status" value="1"/>
</dbReference>
<feature type="chain" id="PRO_5044892032" description="Leucine-rich repeat-containing N-terminal plant-type domain-containing protein" evidence="13">
    <location>
        <begin position="24"/>
        <end position="989"/>
    </location>
</feature>
<dbReference type="SMART" id="SM00365">
    <property type="entry name" value="LRR_SD22"/>
    <property type="match status" value="6"/>
</dbReference>
<dbReference type="InterPro" id="IPR001611">
    <property type="entry name" value="Leu-rich_rpt"/>
</dbReference>
<keyword evidence="5 12" id="KW-0812">Transmembrane</keyword>
<keyword evidence="6 13" id="KW-0732">Signal</keyword>
<evidence type="ECO:0000256" key="5">
    <source>
        <dbReference type="ARBA" id="ARBA00022692"/>
    </source>
</evidence>
<keyword evidence="17" id="KW-1185">Reference proteome</keyword>
<comment type="caution">
    <text evidence="16">The sequence shown here is derived from an EMBL/GenBank/DDBJ whole genome shotgun (WGS) entry which is preliminary data.</text>
</comment>
<dbReference type="AlphaFoldDB" id="A0ABD1MGR7"/>
<dbReference type="SUPFAM" id="SSF52058">
    <property type="entry name" value="L domain-like"/>
    <property type="match status" value="2"/>
</dbReference>
<protein>
    <recommendedName>
        <fullName evidence="18">Leucine-rich repeat-containing N-terminal plant-type domain-containing protein</fullName>
    </recommendedName>
</protein>
<feature type="transmembrane region" description="Helical" evidence="12">
    <location>
        <begin position="945"/>
        <end position="968"/>
    </location>
</feature>
<dbReference type="SUPFAM" id="SSF52047">
    <property type="entry name" value="RNI-like"/>
    <property type="match status" value="1"/>
</dbReference>
<evidence type="ECO:0000256" key="11">
    <source>
        <dbReference type="ARBA" id="ARBA00023180"/>
    </source>
</evidence>
<name>A0ABD1MGR7_9FABA</name>
<feature type="signal peptide" evidence="13">
    <location>
        <begin position="1"/>
        <end position="23"/>
    </location>
</feature>
<dbReference type="Proteomes" id="UP001603857">
    <property type="component" value="Unassembled WGS sequence"/>
</dbReference>
<sequence length="989" mass="111081">MDCVRMKFSFFIVCLFIFAFAFAVCRDTPLCIPSERETLLKFKHHLIDPFNRLSSWNNASANSNCCQWAGVVCNNLTAHIVQLHLNTPDPGDYRFDDEGYVKALEAVASRRSRLGGEINPCLADLKHLNYLDLSGNYGLGEGKSIPAFLGAMTSLTHLDLSYTGFYGKIPSQIGNLSNLVYLDLSFAANGTIPSHIGNLSNLVYLYLRSDSYKLLFVENVDWLSRLSKLEYLYLPGANLSKAFNWLHTLQALLSLTNLNLSYCTLPLPHHSQPSALNFSSLLSLHMSNVSCPFVPKWIFGLTKLVSLDLSNNGIQGPIPDGFQNLTLLQTLHLSWNLFSSSIPDSLYSLRQLKFLRLDENNLNGSISNALGNLTSLSELDLSNNHLSGNLTDQIGNFEKVVILDISFNSIGGTLPISFRKLSSLKYLDLSKNHFIGNPFESLKSLCKLSHLGITDNHFEGAVKEDDLANFTNMNVFHGKENNFTLQVGPNWCPRFQLTSLDMRSWKLGPKFPSWIQSQKNLQYLDMSNTWILDYIPTWFWEAIPHASYVNFSHNHIHGKLMTTLRNPLSIKVVDLSRNNLYGKLPYLSKDVNWLDMSSNSFSETMDDFLCQKQHKLMQLQFLNLASNKLPGRIPDCWINWNNLVVVNLQGNHFIGNLPPSIGYLSSLQSLNIRNNSISGIFPTTLRKNNQLISLDLGENNLSGTIPSLIGESLLNLRILRLRSNSFSGHIPNEICNMTFLQDLDFAHNSLSGNIPSCFSHLNAMFEKNKSSDLFIYSGVTTQCTGEDTAISVFLWTKGRDAEYKSILGLVTNVDLSNNNLSGTIPREITDLDGLIYLNLSHNQLSGEIPPSIGNMRLLESIDISRNQISGEIPSTISNLSFLSRLDMSHNHLKGKIPTGTQIQSFEASDFAGNNLCGPPLPTNCDSNQKFLVTDNIGAKWHEVNWFFVGMEIGLVVGFWTVVAPFLIYKSWRYAYFSFLDEMLYKLKSY</sequence>
<keyword evidence="3" id="KW-1003">Cell membrane</keyword>
<dbReference type="FunFam" id="3.80.10.10:FF:000041">
    <property type="entry name" value="LRR receptor-like serine/threonine-protein kinase ERECTA"/>
    <property type="match status" value="1"/>
</dbReference>
<evidence type="ECO:0000256" key="7">
    <source>
        <dbReference type="ARBA" id="ARBA00022737"/>
    </source>
</evidence>
<gene>
    <name evidence="16" type="ORF">Fmac_015911</name>
</gene>
<evidence type="ECO:0008006" key="18">
    <source>
        <dbReference type="Google" id="ProtNLM"/>
    </source>
</evidence>
<dbReference type="InterPro" id="IPR046956">
    <property type="entry name" value="RLP23-like"/>
</dbReference>
<evidence type="ECO:0000259" key="14">
    <source>
        <dbReference type="Pfam" id="PF08263"/>
    </source>
</evidence>
<dbReference type="Pfam" id="PF13855">
    <property type="entry name" value="LRR_8"/>
    <property type="match status" value="2"/>
</dbReference>